<evidence type="ECO:0000313" key="9">
    <source>
        <dbReference type="Proteomes" id="UP001229421"/>
    </source>
</evidence>
<dbReference type="InterPro" id="IPR048258">
    <property type="entry name" value="Cyclins_cyclin-box"/>
</dbReference>
<dbReference type="FunFam" id="1.10.472.10:FF:000060">
    <property type="entry name" value="D6-type cyclin"/>
    <property type="match status" value="1"/>
</dbReference>
<reference evidence="8" key="1">
    <citation type="journal article" date="2023" name="bioRxiv">
        <title>Improved chromosome-level genome assembly for marigold (Tagetes erecta).</title>
        <authorList>
            <person name="Jiang F."/>
            <person name="Yuan L."/>
            <person name="Wang S."/>
            <person name="Wang H."/>
            <person name="Xu D."/>
            <person name="Wang A."/>
            <person name="Fan W."/>
        </authorList>
    </citation>
    <scope>NUCLEOTIDE SEQUENCE</scope>
    <source>
        <strain evidence="8">WSJ</strain>
        <tissue evidence="8">Leaf</tissue>
    </source>
</reference>
<keyword evidence="2" id="KW-0132">Cell division</keyword>
<dbReference type="PANTHER" id="PTHR10177">
    <property type="entry name" value="CYCLINS"/>
    <property type="match status" value="1"/>
</dbReference>
<evidence type="ECO:0000256" key="3">
    <source>
        <dbReference type="ARBA" id="ARBA00023127"/>
    </source>
</evidence>
<comment type="similarity">
    <text evidence="1">Belongs to the cyclin family. Cyclin D subfamily.</text>
</comment>
<keyword evidence="4" id="KW-0131">Cell cycle</keyword>
<dbReference type="PROSITE" id="PS00292">
    <property type="entry name" value="CYCLINS"/>
    <property type="match status" value="1"/>
</dbReference>
<protein>
    <recommendedName>
        <fullName evidence="7">Cyclin-like domain-containing protein</fullName>
    </recommendedName>
</protein>
<evidence type="ECO:0000256" key="5">
    <source>
        <dbReference type="RuleBase" id="RU000383"/>
    </source>
</evidence>
<sequence>MADSSRSLSRFFSPQTDTDSPPENDDEDELINEDYIHILLDKETHNNHIEPHDDELIKIHRSEAIQWIFNTRSSLQFQLQTAYLSVTFIDRFISKQRIIASEKPWAIQLLAIACLSIAAKMIEHEINTKHVLSLLLLHSNQFRFETKTIQRMELIVLTTLDWKMHSITPFRFVRYFVSCFCNECEVQARYMSRISHIICATTNDLVIMSSRSSTIALAATLMAMDEDLSKETMEMKVKNSLMKQLFDHVSRSGIFNFGIIRWDHINEKKLN</sequence>
<dbReference type="Proteomes" id="UP001229421">
    <property type="component" value="Unassembled WGS sequence"/>
</dbReference>
<dbReference type="AlphaFoldDB" id="A0AAD8NG25"/>
<feature type="domain" description="Cyclin-like" evidence="7">
    <location>
        <begin position="66"/>
        <end position="158"/>
    </location>
</feature>
<gene>
    <name evidence="8" type="ORF">QVD17_39247</name>
</gene>
<dbReference type="SMART" id="SM00385">
    <property type="entry name" value="CYCLIN"/>
    <property type="match status" value="1"/>
</dbReference>
<evidence type="ECO:0000259" key="7">
    <source>
        <dbReference type="SMART" id="SM00385"/>
    </source>
</evidence>
<accession>A0AAD8NG25</accession>
<dbReference type="InterPro" id="IPR036915">
    <property type="entry name" value="Cyclin-like_sf"/>
</dbReference>
<dbReference type="EMBL" id="JAUHHV010000011">
    <property type="protein sequence ID" value="KAK1407627.1"/>
    <property type="molecule type" value="Genomic_DNA"/>
</dbReference>
<proteinExistence type="inferred from homology"/>
<dbReference type="GO" id="GO:0051301">
    <property type="term" value="P:cell division"/>
    <property type="evidence" value="ECO:0007669"/>
    <property type="project" value="UniProtKB-KW"/>
</dbReference>
<evidence type="ECO:0000256" key="4">
    <source>
        <dbReference type="ARBA" id="ARBA00023306"/>
    </source>
</evidence>
<keyword evidence="9" id="KW-1185">Reference proteome</keyword>
<evidence type="ECO:0000256" key="6">
    <source>
        <dbReference type="SAM" id="MobiDB-lite"/>
    </source>
</evidence>
<organism evidence="8 9">
    <name type="scientific">Tagetes erecta</name>
    <name type="common">African marigold</name>
    <dbReference type="NCBI Taxonomy" id="13708"/>
    <lineage>
        <taxon>Eukaryota</taxon>
        <taxon>Viridiplantae</taxon>
        <taxon>Streptophyta</taxon>
        <taxon>Embryophyta</taxon>
        <taxon>Tracheophyta</taxon>
        <taxon>Spermatophyta</taxon>
        <taxon>Magnoliopsida</taxon>
        <taxon>eudicotyledons</taxon>
        <taxon>Gunneridae</taxon>
        <taxon>Pentapetalae</taxon>
        <taxon>asterids</taxon>
        <taxon>campanulids</taxon>
        <taxon>Asterales</taxon>
        <taxon>Asteraceae</taxon>
        <taxon>Asteroideae</taxon>
        <taxon>Heliantheae alliance</taxon>
        <taxon>Tageteae</taxon>
        <taxon>Tagetes</taxon>
    </lineage>
</organism>
<keyword evidence="3 5" id="KW-0195">Cyclin</keyword>
<feature type="compositionally biased region" description="Polar residues" evidence="6">
    <location>
        <begin position="1"/>
        <end position="19"/>
    </location>
</feature>
<name>A0AAD8NG25_TARER</name>
<dbReference type="InterPro" id="IPR013763">
    <property type="entry name" value="Cyclin-like_dom"/>
</dbReference>
<dbReference type="CDD" id="cd20544">
    <property type="entry name" value="CYCLIN_AtCycD-like_rpt2"/>
    <property type="match status" value="1"/>
</dbReference>
<dbReference type="InterPro" id="IPR039361">
    <property type="entry name" value="Cyclin"/>
</dbReference>
<dbReference type="SUPFAM" id="SSF47954">
    <property type="entry name" value="Cyclin-like"/>
    <property type="match status" value="1"/>
</dbReference>
<comment type="caution">
    <text evidence="8">The sequence shown here is derived from an EMBL/GenBank/DDBJ whole genome shotgun (WGS) entry which is preliminary data.</text>
</comment>
<evidence type="ECO:0000256" key="2">
    <source>
        <dbReference type="ARBA" id="ARBA00022618"/>
    </source>
</evidence>
<feature type="region of interest" description="Disordered" evidence="6">
    <location>
        <begin position="1"/>
        <end position="28"/>
    </location>
</feature>
<dbReference type="InterPro" id="IPR006671">
    <property type="entry name" value="Cyclin_N"/>
</dbReference>
<evidence type="ECO:0000256" key="1">
    <source>
        <dbReference type="ARBA" id="ARBA00009065"/>
    </source>
</evidence>
<evidence type="ECO:0000313" key="8">
    <source>
        <dbReference type="EMBL" id="KAK1407627.1"/>
    </source>
</evidence>
<dbReference type="Pfam" id="PF00134">
    <property type="entry name" value="Cyclin_N"/>
    <property type="match status" value="1"/>
</dbReference>
<dbReference type="Gene3D" id="1.10.472.10">
    <property type="entry name" value="Cyclin-like"/>
    <property type="match status" value="2"/>
</dbReference>